<evidence type="ECO:0000313" key="2">
    <source>
        <dbReference type="Proteomes" id="UP000003779"/>
    </source>
</evidence>
<dbReference type="HOGENOM" id="CLU_3346444_0_0_11"/>
<sequence length="37" mass="4107">MSHRSGTTVAEVTVFPGRRTRRAGPYREAAVIPRPPE</sequence>
<dbReference type="AlphaFoldDB" id="J7L417"/>
<dbReference type="STRING" id="1205910.B005_0386"/>
<protein>
    <submittedName>
        <fullName evidence="1">Uncharacterized protein</fullName>
    </submittedName>
</protein>
<organism evidence="1 2">
    <name type="scientific">Nocardiopsis alba (strain ATCC BAA-2165 / BE74)</name>
    <dbReference type="NCBI Taxonomy" id="1205910"/>
    <lineage>
        <taxon>Bacteria</taxon>
        <taxon>Bacillati</taxon>
        <taxon>Actinomycetota</taxon>
        <taxon>Actinomycetes</taxon>
        <taxon>Streptosporangiales</taxon>
        <taxon>Nocardiopsidaceae</taxon>
        <taxon>Nocardiopsis</taxon>
    </lineage>
</organism>
<accession>J7L417</accession>
<dbReference type="EMBL" id="CP003788">
    <property type="protein sequence ID" value="AFR08408.1"/>
    <property type="molecule type" value="Genomic_DNA"/>
</dbReference>
<dbReference type="KEGG" id="nal:B005_0386"/>
<name>J7L417_NOCAA</name>
<reference evidence="1 2" key="1">
    <citation type="journal article" date="2012" name="J. Bacteriol.">
        <title>Whole-Genome Sequence of Nocardiopsis alba Strain ATCC BAA-2165, Associated with Honeybees.</title>
        <authorList>
            <person name="Qiao J."/>
            <person name="Chen L."/>
            <person name="Li Y."/>
            <person name="Wang J."/>
            <person name="Zhang W."/>
            <person name="Chen S."/>
        </authorList>
    </citation>
    <scope>NUCLEOTIDE SEQUENCE [LARGE SCALE GENOMIC DNA]</scope>
    <source>
        <strain evidence="2">ATCC BAA-2165 / BE74</strain>
    </source>
</reference>
<reference evidence="2" key="2">
    <citation type="submission" date="2012-08" db="EMBL/GenBank/DDBJ databases">
        <title>Whole-genome sequence of Nocardiopsis alba strain ATCC BAA-2165 associated with honeybees.</title>
        <authorList>
            <person name="Qiao J."/>
            <person name="Chen L."/>
            <person name="Li Y."/>
            <person name="Wang J."/>
            <person name="Zhang W."/>
            <person name="Chen S."/>
        </authorList>
    </citation>
    <scope>NUCLEOTIDE SEQUENCE [LARGE SCALE GENOMIC DNA]</scope>
    <source>
        <strain evidence="2">ATCC BAA-2165 / BE74</strain>
    </source>
</reference>
<proteinExistence type="predicted"/>
<gene>
    <name evidence="1" type="ordered locus">B005_0386</name>
</gene>
<dbReference type="Proteomes" id="UP000003779">
    <property type="component" value="Chromosome"/>
</dbReference>
<evidence type="ECO:0000313" key="1">
    <source>
        <dbReference type="EMBL" id="AFR08408.1"/>
    </source>
</evidence>